<dbReference type="Proteomes" id="UP001207468">
    <property type="component" value="Unassembled WGS sequence"/>
</dbReference>
<gene>
    <name evidence="1" type="ORF">F5148DRAFT_229446</name>
</gene>
<dbReference type="EMBL" id="JAGFNK010000017">
    <property type="protein sequence ID" value="KAI9511763.1"/>
    <property type="molecule type" value="Genomic_DNA"/>
</dbReference>
<keyword evidence="2" id="KW-1185">Reference proteome</keyword>
<evidence type="ECO:0000313" key="2">
    <source>
        <dbReference type="Proteomes" id="UP001207468"/>
    </source>
</evidence>
<protein>
    <submittedName>
        <fullName evidence="1">Uncharacterized protein</fullName>
    </submittedName>
</protein>
<evidence type="ECO:0000313" key="1">
    <source>
        <dbReference type="EMBL" id="KAI9511763.1"/>
    </source>
</evidence>
<name>A0ACC0UJM0_9AGAM</name>
<sequence length="1821" mass="202690">MDALVNHCLRELAFDGDLGCHPSRLRDFVTGYHSDPQEQVVDDAYFAFVWSLVVCQPTVRVGTVPDGATTEVFIAPQQSQKRKAKGKDGDGDVLPSVTSLELLPDARSRTLEDLQSRHGEALRVAVDAETSLAAIIGSHLRPPKLTPMVYTALQFITRGREHGISTVDLGRKTGYDQKTCFYLIKQLLELELVVKLRRGGVGTNFCIHKYFFERNPLWRQIQDEGVNVSNDLQADGGGLDNGETASTQGGSQVPVQFDPIDARHLSSLSLIQSRIVKLLKHSGSFTHPSQNLLVTIGFLNPTKTDRRFFQSRLRELIENRVVERVMVPSTVKGGQASVPCIRLASDNNDVVTNQPSKLLTRDPPTHDIPDDRPTTIKLNITLHRQMIDLLENAGTKGMTLNEISRGLGNFDRRTLELLLTKLDTVPPPTHLSDLRIVQLMETHGRERRWRYFTFAAYREIVANEKLDDRDGPYPSADLSNVGNFAPFVVEDFYSDITELARFVDCAFGKSGNARKVATHAAETSGLKGRGKKRKRGEAGLDADEEVNHVPRKRGRPRKILAEGQQMGATLARDLGRQSGPEASQPGEARTTHERRSTSPGVPGKRRRPPDDSHGGELLPDVSTSPKRRGRPRKQPPLPPPTEARGRSPLRNDVFSPDVLIAHQPISEQSPDVNARETEVQSTPQAFDIALQSQSSCHRELLMQPELTSVPPDDRILEDQVTILEAINDTHSYPTQPDDPNTGPSRMGTETLGDQCDMAGINNVQMGTSSEFSVPIDPSILDNAPSCLPDSGKPAEAEKVVTASVSSKQKEKAATPSSRSNVSLLRRENEFLRILEESSGIVHPNSREFLDAHVALLDTLASAGEPTSGLPGIKVDKRTIENTFESLENRGKVKVLKTAISTVTGAQRPTRVIYLPTVAQSQLDTFLAELGKGSHGSPYSVTSPAAASVPPGDLKAKRPAQPLRLLQSGRGVDNIGNWSKNSNRADQLFHSDDQTIHDVLLTERTTVAQLYGFIPGKMIRARELHLATLDMFQSSQDPTTLALAAKRIARFSQYFQGFPVGIYCSLVSTLVQNDELSRILSTEEGRRTPLKDLPRSLQTLLQIGRSRSRERFLEIFETLHRLNLIAPLQPSDSPNPLVRCESSGEGPSSFDSFAGDISSTNYRTAPDYWLFHNEAALHLWVLSTASPPFWMTVSVSTRLDAFSYWNELQLACESKAFGENVTRTSPPQPIVPDYSFARSIIRDTSWKKTYDLSWHQRQYLKRFISRQRDDAPLQDEEGGSTLQKVSWTISAPLPVVKDFLQKERNSKLRELDKARLHIRGNEGDEEHAGKIEQEKELLAKKVADAKARKGREWETILNTVHPGALGGAAATRVAWVRKRYLQSGVANDRIRWEGEVRDAIRSLPGAAKAVLPSAQRVAPARLLQGLSSLPVAIPPPEATAAPSRPTGLPQAVANQPGKSIEQLIAEQGPAREDAKRKKRRQTKGKDVDEEGANREKDDPTQRKSRFLWNKDHDELAQDAHTILRVRSRELGGRMDWFAFRQIFPSVPRNSVRQRIASLREQHNNEIYMRRLEDQWYRLWQQYRDTEHLPDPNPQSQTDFDLIKHVEFLRNFVDKNALRVGFQETSSTLMLPETVSQLCASWDVLVKPDSAPIWDFLWDSKVDENREKGLLQTAFVTEYDDMFTSNASSGNQEVLVAEAALKMMVGTPNDNYVPSRGASLLRSVGKGTVSKAKENLLRRGVLSKVVRDPQRLKPGRTLKISEINQNAAGGSISQEVFHDAAMLDALCREQEAWREWSLRASDGDMAMLTQITSEGLFSGGLQD</sequence>
<accession>A0ACC0UJM0</accession>
<proteinExistence type="predicted"/>
<reference evidence="1" key="1">
    <citation type="submission" date="2021-03" db="EMBL/GenBank/DDBJ databases">
        <title>Evolutionary priming and transition to the ectomycorrhizal habit in an iconic lineage of mushroom-forming fungi: is preadaptation a requirement?</title>
        <authorList>
            <consortium name="DOE Joint Genome Institute"/>
            <person name="Looney B.P."/>
            <person name="Miyauchi S."/>
            <person name="Morin E."/>
            <person name="Drula E."/>
            <person name="Courty P.E."/>
            <person name="Chicoki N."/>
            <person name="Fauchery L."/>
            <person name="Kohler A."/>
            <person name="Kuo A."/>
            <person name="LaButti K."/>
            <person name="Pangilinan J."/>
            <person name="Lipzen A."/>
            <person name="Riley R."/>
            <person name="Andreopoulos W."/>
            <person name="He G."/>
            <person name="Johnson J."/>
            <person name="Barry K.W."/>
            <person name="Grigoriev I.V."/>
            <person name="Nagy L."/>
            <person name="Hibbett D."/>
            <person name="Henrissat B."/>
            <person name="Matheny P.B."/>
            <person name="Labbe J."/>
            <person name="Martin A.F."/>
        </authorList>
    </citation>
    <scope>NUCLEOTIDE SEQUENCE</scope>
    <source>
        <strain evidence="1">BPL698</strain>
    </source>
</reference>
<organism evidence="1 2">
    <name type="scientific">Russula earlei</name>
    <dbReference type="NCBI Taxonomy" id="71964"/>
    <lineage>
        <taxon>Eukaryota</taxon>
        <taxon>Fungi</taxon>
        <taxon>Dikarya</taxon>
        <taxon>Basidiomycota</taxon>
        <taxon>Agaricomycotina</taxon>
        <taxon>Agaricomycetes</taxon>
        <taxon>Russulales</taxon>
        <taxon>Russulaceae</taxon>
        <taxon>Russula</taxon>
    </lineage>
</organism>
<comment type="caution">
    <text evidence="1">The sequence shown here is derived from an EMBL/GenBank/DDBJ whole genome shotgun (WGS) entry which is preliminary data.</text>
</comment>